<evidence type="ECO:0000313" key="2">
    <source>
        <dbReference type="Proteomes" id="UP000530660"/>
    </source>
</evidence>
<name>A0A7J7IKV6_9RHOD</name>
<evidence type="ECO:0000313" key="1">
    <source>
        <dbReference type="EMBL" id="KAF6002941.1"/>
    </source>
</evidence>
<sequence length="285" mass="30930">MAAKPASLRYLVEGAAREDATLAAVLSALESLAWWSHGRGVSADAWPGSATDRELFLTSGALGGLLTLVLSHCPLSAWRTSERAFILTASIFRFGPAGQVVLAVDRAIRQITQATGEAATRIERTRWLAFALFERNFVCVPGRVLAALVGIRHQTTEPSGWMRDHEAAPDEVLRCLVAIPELVTNALQRALPETSGLGPSRYPCSLAWAVAEWLHAFHDRSATLAPMKPNRSPAPTETDLFVAAERGETRNTEPRMLRRREMLFIGSNQNANNGAIGRDTVGPGL</sequence>
<dbReference type="AlphaFoldDB" id="A0A7J7IKV6"/>
<protein>
    <submittedName>
        <fullName evidence="1">Uncharacterized protein</fullName>
    </submittedName>
</protein>
<keyword evidence="2" id="KW-1185">Reference proteome</keyword>
<dbReference type="EMBL" id="VWRR01000008">
    <property type="protein sequence ID" value="KAF6002941.1"/>
    <property type="molecule type" value="Genomic_DNA"/>
</dbReference>
<organism evidence="1 2">
    <name type="scientific">Cyanidiococcus yangmingshanensis</name>
    <dbReference type="NCBI Taxonomy" id="2690220"/>
    <lineage>
        <taxon>Eukaryota</taxon>
        <taxon>Rhodophyta</taxon>
        <taxon>Bangiophyceae</taxon>
        <taxon>Cyanidiales</taxon>
        <taxon>Cyanidiaceae</taxon>
        <taxon>Cyanidiococcus</taxon>
    </lineage>
</organism>
<gene>
    <name evidence="1" type="ORF">F1559_001182</name>
</gene>
<dbReference type="OrthoDB" id="12914at2763"/>
<proteinExistence type="predicted"/>
<reference evidence="1 2" key="1">
    <citation type="journal article" date="2020" name="J. Phycol.">
        <title>Comparative genome analysis reveals Cyanidiococcus gen. nov., a new extremophilic red algal genus sister to Cyanidioschyzon (Cyanidioschyzonaceae, Rhodophyta).</title>
        <authorList>
            <person name="Liu S.-L."/>
            <person name="Chiang Y.-R."/>
            <person name="Yoon H.S."/>
            <person name="Fu H.-Y."/>
        </authorList>
    </citation>
    <scope>NUCLEOTIDE SEQUENCE [LARGE SCALE GENOMIC DNA]</scope>
    <source>
        <strain evidence="1 2">THAL066</strain>
    </source>
</reference>
<comment type="caution">
    <text evidence="1">The sequence shown here is derived from an EMBL/GenBank/DDBJ whole genome shotgun (WGS) entry which is preliminary data.</text>
</comment>
<accession>A0A7J7IKV6</accession>
<dbReference type="Proteomes" id="UP000530660">
    <property type="component" value="Unassembled WGS sequence"/>
</dbReference>